<keyword evidence="2" id="KW-0472">Membrane</keyword>
<dbReference type="OrthoDB" id="5195634at2"/>
<sequence length="150" mass="15408">MNKGLRVLLHLFQVIFLLLAVLLLVESVTVERADVTFLFGSDVPREQWALIAGVLAIAFSPALWSLGRGGAAPAAAQPAGGFERVAPPAVPQQQPAQPGGVFEPMSADRMPAPPASSYGQPSQPSAGGYGGPPPGSPSPAQTDSPWGSGR</sequence>
<comment type="caution">
    <text evidence="3">The sequence shown here is derived from an EMBL/GenBank/DDBJ whole genome shotgun (WGS) entry which is preliminary data.</text>
</comment>
<gene>
    <name evidence="3" type="ORF">E9998_02295</name>
</gene>
<feature type="region of interest" description="Disordered" evidence="1">
    <location>
        <begin position="69"/>
        <end position="150"/>
    </location>
</feature>
<keyword evidence="4" id="KW-1185">Reference proteome</keyword>
<keyword evidence="2" id="KW-1133">Transmembrane helix</keyword>
<evidence type="ECO:0000256" key="2">
    <source>
        <dbReference type="SAM" id="Phobius"/>
    </source>
</evidence>
<proteinExistence type="predicted"/>
<dbReference type="AlphaFoldDB" id="A0A4S8PKF6"/>
<organism evidence="3 4">
    <name type="scientific">Glycomyces paridis</name>
    <dbReference type="NCBI Taxonomy" id="2126555"/>
    <lineage>
        <taxon>Bacteria</taxon>
        <taxon>Bacillati</taxon>
        <taxon>Actinomycetota</taxon>
        <taxon>Actinomycetes</taxon>
        <taxon>Glycomycetales</taxon>
        <taxon>Glycomycetaceae</taxon>
        <taxon>Glycomyces</taxon>
    </lineage>
</organism>
<reference evidence="3 4" key="1">
    <citation type="journal article" date="2018" name="Int. J. Syst. Evol. Microbiol.">
        <title>Glycomyces paridis sp. nov., isolated from the medicinal plant Paris polyphylla.</title>
        <authorList>
            <person name="Fang X.M."/>
            <person name="Bai J.L."/>
            <person name="Su J."/>
            <person name="Zhao L.L."/>
            <person name="Liu H.Y."/>
            <person name="Ma B.P."/>
            <person name="Zhang Y.Q."/>
            <person name="Yu L.Y."/>
        </authorList>
    </citation>
    <scope>NUCLEOTIDE SEQUENCE [LARGE SCALE GENOMIC DNA]</scope>
    <source>
        <strain evidence="3 4">CPCC 204357</strain>
    </source>
</reference>
<feature type="transmembrane region" description="Helical" evidence="2">
    <location>
        <begin position="48"/>
        <end position="67"/>
    </location>
</feature>
<protein>
    <submittedName>
        <fullName evidence="3">Uncharacterized protein</fullName>
    </submittedName>
</protein>
<keyword evidence="2" id="KW-0812">Transmembrane</keyword>
<dbReference type="Proteomes" id="UP000305792">
    <property type="component" value="Unassembled WGS sequence"/>
</dbReference>
<evidence type="ECO:0000313" key="4">
    <source>
        <dbReference type="Proteomes" id="UP000305792"/>
    </source>
</evidence>
<dbReference type="EMBL" id="STGX01000002">
    <property type="protein sequence ID" value="THV31228.1"/>
    <property type="molecule type" value="Genomic_DNA"/>
</dbReference>
<evidence type="ECO:0000256" key="1">
    <source>
        <dbReference type="SAM" id="MobiDB-lite"/>
    </source>
</evidence>
<dbReference type="RefSeq" id="WP_136528101.1">
    <property type="nucleotide sequence ID" value="NZ_STGX01000002.1"/>
</dbReference>
<accession>A0A4S8PKF6</accession>
<feature type="compositionally biased region" description="Low complexity" evidence="1">
    <location>
        <begin position="71"/>
        <end position="101"/>
    </location>
</feature>
<evidence type="ECO:0000313" key="3">
    <source>
        <dbReference type="EMBL" id="THV31228.1"/>
    </source>
</evidence>
<name>A0A4S8PKF6_9ACTN</name>